<dbReference type="EMBL" id="WTPX01000039">
    <property type="protein sequence ID" value="NNJ25503.1"/>
    <property type="molecule type" value="Genomic_DNA"/>
</dbReference>
<dbReference type="RefSeq" id="WP_171185584.1">
    <property type="nucleotide sequence ID" value="NZ_WTPX01000039.1"/>
</dbReference>
<protein>
    <submittedName>
        <fullName evidence="2">5-keto-L-gluconate epimerase</fullName>
        <ecNumber evidence="2">5.1.3.-</ecNumber>
    </submittedName>
</protein>
<dbReference type="Pfam" id="PF01261">
    <property type="entry name" value="AP_endonuc_2"/>
    <property type="match status" value="1"/>
</dbReference>
<dbReference type="Proteomes" id="UP000609651">
    <property type="component" value="Unassembled WGS sequence"/>
</dbReference>
<evidence type="ECO:0000313" key="3">
    <source>
        <dbReference type="Proteomes" id="UP000609651"/>
    </source>
</evidence>
<dbReference type="GO" id="GO:0016853">
    <property type="term" value="F:isomerase activity"/>
    <property type="evidence" value="ECO:0007669"/>
    <property type="project" value="UniProtKB-KW"/>
</dbReference>
<feature type="domain" description="Xylose isomerase-like TIM barrel" evidence="1">
    <location>
        <begin position="23"/>
        <end position="271"/>
    </location>
</feature>
<dbReference type="PANTHER" id="PTHR12110:SF21">
    <property type="entry name" value="XYLOSE ISOMERASE-LIKE TIM BARREL DOMAIN-CONTAINING PROTEIN"/>
    <property type="match status" value="1"/>
</dbReference>
<dbReference type="EC" id="5.1.3.-" evidence="2"/>
<accession>A0ABX1VCL0</accession>
<dbReference type="InterPro" id="IPR050312">
    <property type="entry name" value="IolE/XylAMocC-like"/>
</dbReference>
<name>A0ABX1VCL0_9PLAN</name>
<keyword evidence="2" id="KW-0413">Isomerase</keyword>
<dbReference type="SUPFAM" id="SSF51658">
    <property type="entry name" value="Xylose isomerase-like"/>
    <property type="match status" value="1"/>
</dbReference>
<evidence type="ECO:0000313" key="2">
    <source>
        <dbReference type="EMBL" id="NNJ25503.1"/>
    </source>
</evidence>
<proteinExistence type="predicted"/>
<reference evidence="2 3" key="1">
    <citation type="journal article" date="2020" name="Syst. Appl. Microbiol.">
        <title>Alienimonas chondri sp. nov., a novel planctomycete isolated from the biofilm of the red alga Chondrus crispus.</title>
        <authorList>
            <person name="Vitorino I."/>
            <person name="Albuquerque L."/>
            <person name="Wiegand S."/>
            <person name="Kallscheuer N."/>
            <person name="da Costa M.S."/>
            <person name="Lobo-da-Cunha A."/>
            <person name="Jogler C."/>
            <person name="Lage O.M."/>
        </authorList>
    </citation>
    <scope>NUCLEOTIDE SEQUENCE [LARGE SCALE GENOMIC DNA]</scope>
    <source>
        <strain evidence="2 3">LzC2</strain>
    </source>
</reference>
<comment type="caution">
    <text evidence="2">The sequence shown here is derived from an EMBL/GenBank/DDBJ whole genome shotgun (WGS) entry which is preliminary data.</text>
</comment>
<gene>
    <name evidence="2" type="primary">iolO</name>
    <name evidence="2" type="ORF">LzC2_15730</name>
</gene>
<dbReference type="Gene3D" id="3.20.20.150">
    <property type="entry name" value="Divalent-metal-dependent TIM barrel enzymes"/>
    <property type="match status" value="1"/>
</dbReference>
<dbReference type="InterPro" id="IPR013022">
    <property type="entry name" value="Xyl_isomerase-like_TIM-brl"/>
</dbReference>
<dbReference type="InterPro" id="IPR036237">
    <property type="entry name" value="Xyl_isomerase-like_sf"/>
</dbReference>
<keyword evidence="3" id="KW-1185">Reference proteome</keyword>
<dbReference type="PANTHER" id="PTHR12110">
    <property type="entry name" value="HYDROXYPYRUVATE ISOMERASE"/>
    <property type="match status" value="1"/>
</dbReference>
<evidence type="ECO:0000259" key="1">
    <source>
        <dbReference type="Pfam" id="PF01261"/>
    </source>
</evidence>
<organism evidence="2 3">
    <name type="scientific">Alienimonas chondri</name>
    <dbReference type="NCBI Taxonomy" id="2681879"/>
    <lineage>
        <taxon>Bacteria</taxon>
        <taxon>Pseudomonadati</taxon>
        <taxon>Planctomycetota</taxon>
        <taxon>Planctomycetia</taxon>
        <taxon>Planctomycetales</taxon>
        <taxon>Planctomycetaceae</taxon>
        <taxon>Alienimonas</taxon>
    </lineage>
</organism>
<sequence length="276" mass="29541">MSFRYAYCNETLAPGRTFREQCDLIASLGYTGIEVAPFTLAEAPADLSANERASLRADAQAAGLDIVGLHWLLAKTVGFHLTTADAAVRNATADRLIELTDLCADLEGSLMVLGSPQQRNLEPGMSRETATDHAAEVLAKVAPRLEERSVTLALEPLAPSETDFLRTCAEAVALADRIGSPRIRLHQDVKAMVGGEAEAPAEIIRRFPEQTAHFHANDANLLGPGMGDTDFAPILRALKETGYDGWVSVEVFADGPGPVETARLSLEHLKAVAATL</sequence>